<dbReference type="Proteomes" id="UP001500359">
    <property type="component" value="Unassembled WGS sequence"/>
</dbReference>
<dbReference type="InterPro" id="IPR003833">
    <property type="entry name" value="CT_C_D"/>
</dbReference>
<dbReference type="RefSeq" id="WP_343855936.1">
    <property type="nucleotide sequence ID" value="NZ_BAAAFD010000001.1"/>
</dbReference>
<dbReference type="SUPFAM" id="SSF50891">
    <property type="entry name" value="Cyclophilin-like"/>
    <property type="match status" value="1"/>
</dbReference>
<dbReference type="InterPro" id="IPR029000">
    <property type="entry name" value="Cyclophilin-like_dom_sf"/>
</dbReference>
<dbReference type="SMART" id="SM00796">
    <property type="entry name" value="AHS1"/>
    <property type="match status" value="1"/>
</dbReference>
<dbReference type="InterPro" id="IPR010016">
    <property type="entry name" value="PxpB"/>
</dbReference>
<dbReference type="EMBL" id="BAAAFD010000001">
    <property type="protein sequence ID" value="GAA0852676.1"/>
    <property type="molecule type" value="Genomic_DNA"/>
</dbReference>
<feature type="domain" description="Carboxyltransferase" evidence="4">
    <location>
        <begin position="3"/>
        <end position="208"/>
    </location>
</feature>
<dbReference type="Gene3D" id="3.30.1360.40">
    <property type="match status" value="1"/>
</dbReference>
<organism evidence="5 6">
    <name type="scientific">Aliiglaciecola litoralis</name>
    <dbReference type="NCBI Taxonomy" id="582857"/>
    <lineage>
        <taxon>Bacteria</taxon>
        <taxon>Pseudomonadati</taxon>
        <taxon>Pseudomonadota</taxon>
        <taxon>Gammaproteobacteria</taxon>
        <taxon>Alteromonadales</taxon>
        <taxon>Alteromonadaceae</taxon>
        <taxon>Aliiglaciecola</taxon>
    </lineage>
</organism>
<gene>
    <name evidence="5" type="primary">pxpB</name>
    <name evidence="5" type="ORF">GCM10009114_03320</name>
</gene>
<keyword evidence="6" id="KW-1185">Reference proteome</keyword>
<proteinExistence type="predicted"/>
<dbReference type="PANTHER" id="PTHR34698:SF2">
    <property type="entry name" value="5-OXOPROLINASE SUBUNIT B"/>
    <property type="match status" value="1"/>
</dbReference>
<keyword evidence="3" id="KW-0067">ATP-binding</keyword>
<protein>
    <submittedName>
        <fullName evidence="5">5-oxoprolinase subunit PxpB</fullName>
    </submittedName>
</protein>
<keyword evidence="2" id="KW-0378">Hydrolase</keyword>
<reference evidence="5 6" key="1">
    <citation type="journal article" date="2019" name="Int. J. Syst. Evol. Microbiol.">
        <title>The Global Catalogue of Microorganisms (GCM) 10K type strain sequencing project: providing services to taxonomists for standard genome sequencing and annotation.</title>
        <authorList>
            <consortium name="The Broad Institute Genomics Platform"/>
            <consortium name="The Broad Institute Genome Sequencing Center for Infectious Disease"/>
            <person name="Wu L."/>
            <person name="Ma J."/>
        </authorList>
    </citation>
    <scope>NUCLEOTIDE SEQUENCE [LARGE SCALE GENOMIC DNA]</scope>
    <source>
        <strain evidence="5 6">JCM 15896</strain>
    </source>
</reference>
<evidence type="ECO:0000313" key="5">
    <source>
        <dbReference type="EMBL" id="GAA0852676.1"/>
    </source>
</evidence>
<evidence type="ECO:0000259" key="4">
    <source>
        <dbReference type="SMART" id="SM00796"/>
    </source>
</evidence>
<comment type="caution">
    <text evidence="5">The sequence shown here is derived from an EMBL/GenBank/DDBJ whole genome shotgun (WGS) entry which is preliminary data.</text>
</comment>
<evidence type="ECO:0000256" key="2">
    <source>
        <dbReference type="ARBA" id="ARBA00022801"/>
    </source>
</evidence>
<sequence>MSFNIQIASENALIVYSQSYSLLQNNQAITALSEALLAQQINEILELIPAYQSLLVVFDLTQTDHYQMQQRIKLCGQIASQGNHKLTNDENKVIALPVCYELPQDNDLARIAMHNEISVNDVITLHCDVTYRVFSLGFAPGFAFMGETDPKIATPRLDSPRKVVPKGAVAIADRQTAIYPNESPGGWNILGLCPISLFDPNKQPACLFTVGDLVKFSPIDSQQYHSLLRENEGTM</sequence>
<dbReference type="PANTHER" id="PTHR34698">
    <property type="entry name" value="5-OXOPROLINASE SUBUNIT B"/>
    <property type="match status" value="1"/>
</dbReference>
<accession>A0ABN1LCI7</accession>
<name>A0ABN1LCI7_9ALTE</name>
<dbReference type="NCBIfam" id="TIGR00370">
    <property type="entry name" value="5-oxoprolinase subunit PxpB"/>
    <property type="match status" value="1"/>
</dbReference>
<evidence type="ECO:0000313" key="6">
    <source>
        <dbReference type="Proteomes" id="UP001500359"/>
    </source>
</evidence>
<dbReference type="SUPFAM" id="SSF160467">
    <property type="entry name" value="PH0987 N-terminal domain-like"/>
    <property type="match status" value="1"/>
</dbReference>
<keyword evidence="1" id="KW-0547">Nucleotide-binding</keyword>
<evidence type="ECO:0000256" key="1">
    <source>
        <dbReference type="ARBA" id="ARBA00022741"/>
    </source>
</evidence>
<evidence type="ECO:0000256" key="3">
    <source>
        <dbReference type="ARBA" id="ARBA00022840"/>
    </source>
</evidence>
<dbReference type="Gene3D" id="2.40.100.10">
    <property type="entry name" value="Cyclophilin-like"/>
    <property type="match status" value="1"/>
</dbReference>
<dbReference type="Pfam" id="PF02682">
    <property type="entry name" value="CT_C_D"/>
    <property type="match status" value="1"/>
</dbReference>